<dbReference type="SMART" id="SM00421">
    <property type="entry name" value="HTH_LUXR"/>
    <property type="match status" value="1"/>
</dbReference>
<evidence type="ECO:0000256" key="5">
    <source>
        <dbReference type="ARBA" id="ARBA00023163"/>
    </source>
</evidence>
<keyword evidence="4" id="KW-0238">DNA-binding</keyword>
<dbReference type="Pfam" id="PF00072">
    <property type="entry name" value="Response_reg"/>
    <property type="match status" value="1"/>
</dbReference>
<dbReference type="RefSeq" id="WP_283408767.1">
    <property type="nucleotide sequence ID" value="NZ_FXUF01000004.1"/>
</dbReference>
<reference evidence="11" key="1">
    <citation type="submission" date="2017-05" db="EMBL/GenBank/DDBJ databases">
        <authorList>
            <person name="Varghese N."/>
            <person name="Submissions S."/>
        </authorList>
    </citation>
    <scope>NUCLEOTIDE SEQUENCE</scope>
    <source>
        <strain evidence="11">Su22</strain>
    </source>
</reference>
<proteinExistence type="predicted"/>
<dbReference type="PROSITE" id="PS50110">
    <property type="entry name" value="RESPONSE_REGULATORY"/>
    <property type="match status" value="1"/>
</dbReference>
<dbReference type="Gene3D" id="3.40.50.2300">
    <property type="match status" value="1"/>
</dbReference>
<dbReference type="InterPro" id="IPR016032">
    <property type="entry name" value="Sig_transdc_resp-reg_C-effctor"/>
</dbReference>
<dbReference type="PROSITE" id="PS00622">
    <property type="entry name" value="HTH_LUXR_1"/>
    <property type="match status" value="1"/>
</dbReference>
<dbReference type="PRINTS" id="PR00038">
    <property type="entry name" value="HTHLUXR"/>
</dbReference>
<dbReference type="SUPFAM" id="SSF46894">
    <property type="entry name" value="C-terminal effector domain of the bipartite response regulators"/>
    <property type="match status" value="1"/>
</dbReference>
<accession>A0AA46AIK0</accession>
<dbReference type="Proteomes" id="UP001158066">
    <property type="component" value="Unassembled WGS sequence"/>
</dbReference>
<dbReference type="GO" id="GO:0003677">
    <property type="term" value="F:DNA binding"/>
    <property type="evidence" value="ECO:0007669"/>
    <property type="project" value="UniProtKB-KW"/>
</dbReference>
<evidence type="ECO:0000256" key="8">
    <source>
        <dbReference type="SAM" id="MobiDB-lite"/>
    </source>
</evidence>
<dbReference type="InterPro" id="IPR011006">
    <property type="entry name" value="CheY-like_superfamily"/>
</dbReference>
<organism evidence="11 12">
    <name type="scientific">Anoxynatronum buryatiense</name>
    <dbReference type="NCBI Taxonomy" id="489973"/>
    <lineage>
        <taxon>Bacteria</taxon>
        <taxon>Bacillati</taxon>
        <taxon>Bacillota</taxon>
        <taxon>Clostridia</taxon>
        <taxon>Eubacteriales</taxon>
        <taxon>Clostridiaceae</taxon>
        <taxon>Anoxynatronum</taxon>
    </lineage>
</organism>
<name>A0AA46AIK0_9CLOT</name>
<dbReference type="Pfam" id="PF00196">
    <property type="entry name" value="GerE"/>
    <property type="match status" value="1"/>
</dbReference>
<dbReference type="SMART" id="SM00448">
    <property type="entry name" value="REC"/>
    <property type="match status" value="1"/>
</dbReference>
<sequence length="235" mass="26333">MIRVVIVDDQTLFREMLQENLQRDSRFQVVGNACNGEEAVALCRSLVPDLILMDLQMPLMDGAVATRCIKKEHPEIRVLVLTTFDDEETMLPALKAGIDGYVLKTTSGNDLFSAMENCMKGFKVLDESAFTRLVDADTGGEPSTATRMGDTDDLSSSGDPSLPPTESLQGKNPEFSDMELNILRLLLEGYDSESIARQLYISYGTLRNYISRMLTRHGFRDRVQLVAYCVKKKYL</sequence>
<comment type="caution">
    <text evidence="11">The sequence shown here is derived from an EMBL/GenBank/DDBJ whole genome shotgun (WGS) entry which is preliminary data.</text>
</comment>
<dbReference type="CDD" id="cd06170">
    <property type="entry name" value="LuxR_C_like"/>
    <property type="match status" value="1"/>
</dbReference>
<dbReference type="CDD" id="cd17535">
    <property type="entry name" value="REC_NarL-like"/>
    <property type="match status" value="1"/>
</dbReference>
<evidence type="ECO:0000313" key="11">
    <source>
        <dbReference type="EMBL" id="SMP51386.1"/>
    </source>
</evidence>
<evidence type="ECO:0000256" key="3">
    <source>
        <dbReference type="ARBA" id="ARBA00023015"/>
    </source>
</evidence>
<evidence type="ECO:0000256" key="1">
    <source>
        <dbReference type="ARBA" id="ARBA00018672"/>
    </source>
</evidence>
<dbReference type="PANTHER" id="PTHR43214:SF43">
    <property type="entry name" value="TWO-COMPONENT RESPONSE REGULATOR"/>
    <property type="match status" value="1"/>
</dbReference>
<evidence type="ECO:0000313" key="12">
    <source>
        <dbReference type="Proteomes" id="UP001158066"/>
    </source>
</evidence>
<dbReference type="PROSITE" id="PS50043">
    <property type="entry name" value="HTH_LUXR_2"/>
    <property type="match status" value="1"/>
</dbReference>
<protein>
    <recommendedName>
        <fullName evidence="1">Stage 0 sporulation protein A homolog</fullName>
    </recommendedName>
</protein>
<dbReference type="AlphaFoldDB" id="A0AA46AIK0"/>
<comment type="function">
    <text evidence="6">May play the central regulatory role in sporulation. It may be an element of the effector pathway responsible for the activation of sporulation genes in response to nutritional stress. Spo0A may act in concert with spo0H (a sigma factor) to control the expression of some genes that are critical to the sporulation process.</text>
</comment>
<feature type="modified residue" description="4-aspartylphosphate" evidence="7">
    <location>
        <position position="54"/>
    </location>
</feature>
<dbReference type="EMBL" id="FXUF01000004">
    <property type="protein sequence ID" value="SMP51386.1"/>
    <property type="molecule type" value="Genomic_DNA"/>
</dbReference>
<evidence type="ECO:0000256" key="2">
    <source>
        <dbReference type="ARBA" id="ARBA00022553"/>
    </source>
</evidence>
<gene>
    <name evidence="11" type="ORF">SAMN06296020_10491</name>
</gene>
<dbReference type="GO" id="GO:0000160">
    <property type="term" value="P:phosphorelay signal transduction system"/>
    <property type="evidence" value="ECO:0007669"/>
    <property type="project" value="InterPro"/>
</dbReference>
<evidence type="ECO:0000256" key="4">
    <source>
        <dbReference type="ARBA" id="ARBA00023125"/>
    </source>
</evidence>
<feature type="region of interest" description="Disordered" evidence="8">
    <location>
        <begin position="136"/>
        <end position="173"/>
    </location>
</feature>
<evidence type="ECO:0000259" key="10">
    <source>
        <dbReference type="PROSITE" id="PS50110"/>
    </source>
</evidence>
<evidence type="ECO:0000256" key="6">
    <source>
        <dbReference type="ARBA" id="ARBA00024867"/>
    </source>
</evidence>
<dbReference type="PANTHER" id="PTHR43214">
    <property type="entry name" value="TWO-COMPONENT RESPONSE REGULATOR"/>
    <property type="match status" value="1"/>
</dbReference>
<evidence type="ECO:0000256" key="7">
    <source>
        <dbReference type="PROSITE-ProRule" id="PRU00169"/>
    </source>
</evidence>
<keyword evidence="2 7" id="KW-0597">Phosphoprotein</keyword>
<dbReference type="SUPFAM" id="SSF52172">
    <property type="entry name" value="CheY-like"/>
    <property type="match status" value="1"/>
</dbReference>
<keyword evidence="5" id="KW-0804">Transcription</keyword>
<keyword evidence="12" id="KW-1185">Reference proteome</keyword>
<dbReference type="GO" id="GO:0006355">
    <property type="term" value="P:regulation of DNA-templated transcription"/>
    <property type="evidence" value="ECO:0007669"/>
    <property type="project" value="InterPro"/>
</dbReference>
<dbReference type="InterPro" id="IPR058245">
    <property type="entry name" value="NreC/VraR/RcsB-like_REC"/>
</dbReference>
<dbReference type="InterPro" id="IPR039420">
    <property type="entry name" value="WalR-like"/>
</dbReference>
<feature type="domain" description="Response regulatory" evidence="10">
    <location>
        <begin position="3"/>
        <end position="119"/>
    </location>
</feature>
<dbReference type="InterPro" id="IPR000792">
    <property type="entry name" value="Tscrpt_reg_LuxR_C"/>
</dbReference>
<evidence type="ECO:0000259" key="9">
    <source>
        <dbReference type="PROSITE" id="PS50043"/>
    </source>
</evidence>
<keyword evidence="3" id="KW-0805">Transcription regulation</keyword>
<dbReference type="InterPro" id="IPR001789">
    <property type="entry name" value="Sig_transdc_resp-reg_receiver"/>
</dbReference>
<feature type="domain" description="HTH luxR-type" evidence="9">
    <location>
        <begin position="168"/>
        <end position="233"/>
    </location>
</feature>